<feature type="active site" description="Proton acceptor" evidence="3">
    <location>
        <position position="188"/>
    </location>
</feature>
<evidence type="ECO:0000313" key="7">
    <source>
        <dbReference type="Proteomes" id="UP000254258"/>
    </source>
</evidence>
<keyword evidence="7" id="KW-1185">Reference proteome</keyword>
<proteinExistence type="inferred from homology"/>
<evidence type="ECO:0000313" key="6">
    <source>
        <dbReference type="EMBL" id="RDS79671.1"/>
    </source>
</evidence>
<evidence type="ECO:0000256" key="2">
    <source>
        <dbReference type="ARBA" id="ARBA00037999"/>
    </source>
</evidence>
<reference evidence="6 7" key="1">
    <citation type="submission" date="2018-07" db="EMBL/GenBank/DDBJ databases">
        <title>Dyella monticola sp. nov. and Dyella psychrodurans sp. nov. isolated from monsoon evergreen broad-leaved forest soil of Dinghu Mountain, China.</title>
        <authorList>
            <person name="Gao Z."/>
            <person name="Qiu L."/>
        </authorList>
    </citation>
    <scope>NUCLEOTIDE SEQUENCE [LARGE SCALE GENOMIC DNA]</scope>
    <source>
        <strain evidence="6 7">4G-K06</strain>
    </source>
</reference>
<dbReference type="SUPFAM" id="SSF53383">
    <property type="entry name" value="PLP-dependent transferases"/>
    <property type="match status" value="1"/>
</dbReference>
<evidence type="ECO:0000256" key="5">
    <source>
        <dbReference type="RuleBase" id="RU004508"/>
    </source>
</evidence>
<dbReference type="Proteomes" id="UP000254258">
    <property type="component" value="Unassembled WGS sequence"/>
</dbReference>
<dbReference type="PANTHER" id="PTHR30244">
    <property type="entry name" value="TRANSAMINASE"/>
    <property type="match status" value="1"/>
</dbReference>
<dbReference type="PIRSF" id="PIRSF000390">
    <property type="entry name" value="PLP_StrS"/>
    <property type="match status" value="1"/>
</dbReference>
<feature type="modified residue" description="N6-(pyridoxal phosphate)lysine" evidence="4">
    <location>
        <position position="188"/>
    </location>
</feature>
<keyword evidence="6" id="KW-0808">Transferase</keyword>
<gene>
    <name evidence="6" type="ORF">DWU98_16530</name>
</gene>
<accession>A0A370WUD9</accession>
<comment type="similarity">
    <text evidence="2 5">Belongs to the DegT/DnrJ/EryC1 family.</text>
</comment>
<sequence length="374" mass="40747">MNAISRIPLLVAQLPDTDALLPYLREIDANRWYTNFGPLVTRLEQRFAASFAPPPGAPSAITAASGTAGLELVLGALELPTDAKVLLPALTFVATATAVIRSGYRPLIGDVDASSWLLTPETAREYAARHRVDAVMPVATFGNPQDVEAWDAFVADTGIPVVIDAAGAYGNQRVGRRCHVVFSLHATKALAAGEGGVVVSYDHALAKRVRRLSNFGIDLEQGSQVFVAGENGKLSEYHAAVAHAALDQWPVVAARRRAVQARYQHLLNLHCPDLRLQRRAADGIYPILVVLLPEGLHARDLQPELLWRGIETRQWYCPTLDQHPAFSAYVGGPLPVAHDLAERLLGLPFFVDIDELQMHRVCQAMAELTHQVHA</sequence>
<name>A0A370WUD9_9GAMM</name>
<keyword evidence="1 4" id="KW-0663">Pyridoxal phosphate</keyword>
<evidence type="ECO:0000256" key="4">
    <source>
        <dbReference type="PIRSR" id="PIRSR000390-2"/>
    </source>
</evidence>
<dbReference type="Gene3D" id="3.40.640.10">
    <property type="entry name" value="Type I PLP-dependent aspartate aminotransferase-like (Major domain)"/>
    <property type="match status" value="1"/>
</dbReference>
<dbReference type="GO" id="GO:0000271">
    <property type="term" value="P:polysaccharide biosynthetic process"/>
    <property type="evidence" value="ECO:0007669"/>
    <property type="project" value="TreeGrafter"/>
</dbReference>
<dbReference type="GO" id="GO:0008483">
    <property type="term" value="F:transaminase activity"/>
    <property type="evidence" value="ECO:0007669"/>
    <property type="project" value="UniProtKB-KW"/>
</dbReference>
<evidence type="ECO:0000256" key="3">
    <source>
        <dbReference type="PIRSR" id="PIRSR000390-1"/>
    </source>
</evidence>
<comment type="caution">
    <text evidence="6">The sequence shown here is derived from an EMBL/GenBank/DDBJ whole genome shotgun (WGS) entry which is preliminary data.</text>
</comment>
<keyword evidence="6" id="KW-0032">Aminotransferase</keyword>
<dbReference type="InterPro" id="IPR015421">
    <property type="entry name" value="PyrdxlP-dep_Trfase_major"/>
</dbReference>
<dbReference type="InterPro" id="IPR015424">
    <property type="entry name" value="PyrdxlP-dep_Trfase"/>
</dbReference>
<dbReference type="EMBL" id="QRBE01000011">
    <property type="protein sequence ID" value="RDS79671.1"/>
    <property type="molecule type" value="Genomic_DNA"/>
</dbReference>
<organism evidence="6 7">
    <name type="scientific">Dyella monticola</name>
    <dbReference type="NCBI Taxonomy" id="1927958"/>
    <lineage>
        <taxon>Bacteria</taxon>
        <taxon>Pseudomonadati</taxon>
        <taxon>Pseudomonadota</taxon>
        <taxon>Gammaproteobacteria</taxon>
        <taxon>Lysobacterales</taxon>
        <taxon>Rhodanobacteraceae</taxon>
        <taxon>Dyella</taxon>
    </lineage>
</organism>
<protein>
    <submittedName>
        <fullName evidence="6">DegT/DnrJ/EryC1/StrS aminotransferase</fullName>
    </submittedName>
</protein>
<dbReference type="GO" id="GO:0030170">
    <property type="term" value="F:pyridoxal phosphate binding"/>
    <property type="evidence" value="ECO:0007669"/>
    <property type="project" value="TreeGrafter"/>
</dbReference>
<dbReference type="Pfam" id="PF01041">
    <property type="entry name" value="DegT_DnrJ_EryC1"/>
    <property type="match status" value="1"/>
</dbReference>
<evidence type="ECO:0000256" key="1">
    <source>
        <dbReference type="ARBA" id="ARBA00022898"/>
    </source>
</evidence>
<dbReference type="AlphaFoldDB" id="A0A370WUD9"/>
<dbReference type="OrthoDB" id="9804264at2"/>
<dbReference type="RefSeq" id="WP_115496678.1">
    <property type="nucleotide sequence ID" value="NZ_QRBE01000011.1"/>
</dbReference>
<dbReference type="InterPro" id="IPR000653">
    <property type="entry name" value="DegT/StrS_aminotransferase"/>
</dbReference>
<dbReference type="PANTHER" id="PTHR30244:SF9">
    <property type="entry name" value="PROTEIN RV3402C"/>
    <property type="match status" value="1"/>
</dbReference>